<sequence>MKVAINMDSSMGKMCLGRDVIEIFSDQNEGSGDWDLPETLVFHKMYTEEDSDRYIAQCFVNGLYASDGEINLEKNDNLILNDYAVKLCLEYEVRKGKKLVKKELMVLLREEIYFVQFIINPEEDEFEPGLIFGRSFLRSANAVVNFGEGTITIQPDFDPFLLSSDEEKNPNLDDLEMLLDFDFDEAPQTETDLPPLVCKMGKGSRNKKKVMENIMYFNNGTGPSTSVGIPLTQEEAEKRALAHNISMRYEILEEVRPVIETLAYSDKYRKLLDEIWADKVRLDGMVKPEEERVMVKVKGKMLKEKRDPGTFLFPIRLEGRINENALADTGSDTNTMPYRIYEQLGRDDIMKENRNITMINYTEAEVTGRLVNVLCQVGFTTLSAKFLILEIPVDRDAPIVVGHGFLDTIGGNIDIPNRTFTTFDGLTRQTFRAARSEKIRIAESDSDDEEDYVIKRNEMGTPIHNSRPIGYQNNTNPAENMTLSTLESVINPFRKISVWKKAVSFLGSLPAKLRDVEWKPDYKMCYSNPELATGQWKTEIRLTDPYGNIYMQAFVTKPTKRKLSKYHKLSDIMSPNFAKYQENRVNGRQEKRIVAIEDPNSKALVATDNHLKIFDWTKDLMLIHSNHLIKNCNLHESTFKQTQTHKPKGTQGSRDTRPVWNNIKRVNHSNFSGNSRYPHQRRSFIPSAVLTREGLKSTARPKMTRTVPSKSTANVFYQGTARPRLPHAVLSKSTGRPYYPRMDNIRPRTSSFSPSSRSSTTRTPYRPQRPKKIMKSIWVKKGSTVGSQAVLPQKVRVKGGVMINPKQTWRPKGNYLDSVNRDNGSYTLKQFEYGNPEEDLKDYAIIDSGCSGSMTGDKNKLSDFKEFKGGYVAFGNDPKGGRITGKGTIKTSCIDFEKVSYVEEIKFNLLSVSQICDKKHNVLFTDKECLILSPKFKFVDEDLITLHSKTKHIQIRHHFIRDCYEQRLINV</sequence>
<dbReference type="PANTHER" id="PTHR33067:SF9">
    <property type="entry name" value="RNA-DIRECTED DNA POLYMERASE"/>
    <property type="match status" value="1"/>
</dbReference>
<proteinExistence type="predicted"/>
<feature type="compositionally biased region" description="Low complexity" evidence="1">
    <location>
        <begin position="747"/>
        <end position="766"/>
    </location>
</feature>
<dbReference type="CDD" id="cd00303">
    <property type="entry name" value="retropepsin_like"/>
    <property type="match status" value="1"/>
</dbReference>
<dbReference type="Gene3D" id="2.40.70.10">
    <property type="entry name" value="Acid Proteases"/>
    <property type="match status" value="1"/>
</dbReference>
<dbReference type="InterPro" id="IPR021109">
    <property type="entry name" value="Peptidase_aspartic_dom_sf"/>
</dbReference>
<dbReference type="InterPro" id="IPR054722">
    <property type="entry name" value="PolX-like_BBD"/>
</dbReference>
<feature type="domain" description="Retrovirus-related Pol polyprotein from transposon TNT 1-94-like beta-barrel" evidence="2">
    <location>
        <begin position="845"/>
        <end position="919"/>
    </location>
</feature>
<feature type="non-terminal residue" evidence="3">
    <location>
        <position position="971"/>
    </location>
</feature>
<protein>
    <submittedName>
        <fullName evidence="3">Ribonuclease H-like domain-containing protein</fullName>
    </submittedName>
</protein>
<comment type="caution">
    <text evidence="3">The sequence shown here is derived from an EMBL/GenBank/DDBJ whole genome shotgun (WGS) entry which is preliminary data.</text>
</comment>
<gene>
    <name evidence="3" type="ORF">Tco_1055693</name>
</gene>
<dbReference type="PANTHER" id="PTHR33067">
    <property type="entry name" value="RNA-DIRECTED DNA POLYMERASE-RELATED"/>
    <property type="match status" value="1"/>
</dbReference>
<evidence type="ECO:0000259" key="2">
    <source>
        <dbReference type="Pfam" id="PF22936"/>
    </source>
</evidence>
<dbReference type="Proteomes" id="UP001151760">
    <property type="component" value="Unassembled WGS sequence"/>
</dbReference>
<dbReference type="Pfam" id="PF22936">
    <property type="entry name" value="Pol_BBD"/>
    <property type="match status" value="1"/>
</dbReference>
<evidence type="ECO:0000313" key="3">
    <source>
        <dbReference type="EMBL" id="GJT81351.1"/>
    </source>
</evidence>
<reference evidence="3" key="1">
    <citation type="journal article" date="2022" name="Int. J. Mol. Sci.">
        <title>Draft Genome of Tanacetum Coccineum: Genomic Comparison of Closely Related Tanacetum-Family Plants.</title>
        <authorList>
            <person name="Yamashiro T."/>
            <person name="Shiraishi A."/>
            <person name="Nakayama K."/>
            <person name="Satake H."/>
        </authorList>
    </citation>
    <scope>NUCLEOTIDE SEQUENCE</scope>
</reference>
<name>A0ABQ5H0D5_9ASTR</name>
<evidence type="ECO:0000313" key="4">
    <source>
        <dbReference type="Proteomes" id="UP001151760"/>
    </source>
</evidence>
<accession>A0ABQ5H0D5</accession>
<reference evidence="3" key="2">
    <citation type="submission" date="2022-01" db="EMBL/GenBank/DDBJ databases">
        <authorList>
            <person name="Yamashiro T."/>
            <person name="Shiraishi A."/>
            <person name="Satake H."/>
            <person name="Nakayama K."/>
        </authorList>
    </citation>
    <scope>NUCLEOTIDE SEQUENCE</scope>
</reference>
<keyword evidence="4" id="KW-1185">Reference proteome</keyword>
<feature type="region of interest" description="Disordered" evidence="1">
    <location>
        <begin position="731"/>
        <end position="769"/>
    </location>
</feature>
<evidence type="ECO:0000256" key="1">
    <source>
        <dbReference type="SAM" id="MobiDB-lite"/>
    </source>
</evidence>
<dbReference type="EMBL" id="BQNB010019074">
    <property type="protein sequence ID" value="GJT81351.1"/>
    <property type="molecule type" value="Genomic_DNA"/>
</dbReference>
<organism evidence="3 4">
    <name type="scientific">Tanacetum coccineum</name>
    <dbReference type="NCBI Taxonomy" id="301880"/>
    <lineage>
        <taxon>Eukaryota</taxon>
        <taxon>Viridiplantae</taxon>
        <taxon>Streptophyta</taxon>
        <taxon>Embryophyta</taxon>
        <taxon>Tracheophyta</taxon>
        <taxon>Spermatophyta</taxon>
        <taxon>Magnoliopsida</taxon>
        <taxon>eudicotyledons</taxon>
        <taxon>Gunneridae</taxon>
        <taxon>Pentapetalae</taxon>
        <taxon>asterids</taxon>
        <taxon>campanulids</taxon>
        <taxon>Asterales</taxon>
        <taxon>Asteraceae</taxon>
        <taxon>Asteroideae</taxon>
        <taxon>Anthemideae</taxon>
        <taxon>Anthemidinae</taxon>
        <taxon>Tanacetum</taxon>
    </lineage>
</organism>